<feature type="non-terminal residue" evidence="1">
    <location>
        <position position="1"/>
    </location>
</feature>
<organism evidence="1">
    <name type="scientific">marine sediment metagenome</name>
    <dbReference type="NCBI Taxonomy" id="412755"/>
    <lineage>
        <taxon>unclassified sequences</taxon>
        <taxon>metagenomes</taxon>
        <taxon>ecological metagenomes</taxon>
    </lineage>
</organism>
<name>X1PIM2_9ZZZZ</name>
<reference evidence="1" key="1">
    <citation type="journal article" date="2014" name="Front. Microbiol.">
        <title>High frequency of phylogenetically diverse reductive dehalogenase-homologous genes in deep subseafloor sedimentary metagenomes.</title>
        <authorList>
            <person name="Kawai M."/>
            <person name="Futagami T."/>
            <person name="Toyoda A."/>
            <person name="Takaki Y."/>
            <person name="Nishi S."/>
            <person name="Hori S."/>
            <person name="Arai W."/>
            <person name="Tsubouchi T."/>
            <person name="Morono Y."/>
            <person name="Uchiyama I."/>
            <person name="Ito T."/>
            <person name="Fujiyama A."/>
            <person name="Inagaki F."/>
            <person name="Takami H."/>
        </authorList>
    </citation>
    <scope>NUCLEOTIDE SEQUENCE</scope>
    <source>
        <strain evidence="1">Expedition CK06-06</strain>
    </source>
</reference>
<comment type="caution">
    <text evidence="1">The sequence shown here is derived from an EMBL/GenBank/DDBJ whole genome shotgun (WGS) entry which is preliminary data.</text>
</comment>
<dbReference type="EMBL" id="BARV01029206">
    <property type="protein sequence ID" value="GAI42361.1"/>
    <property type="molecule type" value="Genomic_DNA"/>
</dbReference>
<dbReference type="AlphaFoldDB" id="X1PIM2"/>
<sequence>DALNNLLPPFSTSIATALYPLNTIFRSYIVGLGGRDVTRDEFDITKKMRYTN</sequence>
<evidence type="ECO:0000313" key="1">
    <source>
        <dbReference type="EMBL" id="GAI42361.1"/>
    </source>
</evidence>
<protein>
    <submittedName>
        <fullName evidence="1">Uncharacterized protein</fullName>
    </submittedName>
</protein>
<proteinExistence type="predicted"/>
<accession>X1PIM2</accession>
<gene>
    <name evidence="1" type="ORF">S06H3_46622</name>
</gene>